<dbReference type="SUPFAM" id="SSF50156">
    <property type="entry name" value="PDZ domain-like"/>
    <property type="match status" value="1"/>
</dbReference>
<evidence type="ECO:0000313" key="13">
    <source>
        <dbReference type="EMBL" id="HIQ82810.1"/>
    </source>
</evidence>
<accession>A0A9D0ZLW1</accession>
<keyword evidence="5 11" id="KW-0812">Transmembrane</keyword>
<evidence type="ECO:0000256" key="10">
    <source>
        <dbReference type="ARBA" id="ARBA00023136"/>
    </source>
</evidence>
<protein>
    <submittedName>
        <fullName evidence="13">Site-2 protease family protein</fullName>
    </submittedName>
</protein>
<dbReference type="GO" id="GO:0016020">
    <property type="term" value="C:membrane"/>
    <property type="evidence" value="ECO:0007669"/>
    <property type="project" value="UniProtKB-SubCell"/>
</dbReference>
<dbReference type="InterPro" id="IPR008915">
    <property type="entry name" value="Peptidase_M50"/>
</dbReference>
<comment type="caution">
    <text evidence="13">The sequence shown here is derived from an EMBL/GenBank/DDBJ whole genome shotgun (WGS) entry which is preliminary data.</text>
</comment>
<keyword evidence="9" id="KW-0482">Metalloprotease</keyword>
<feature type="transmembrane region" description="Helical" evidence="11">
    <location>
        <begin position="6"/>
        <end position="25"/>
    </location>
</feature>
<reference evidence="13" key="2">
    <citation type="journal article" date="2021" name="PeerJ">
        <title>Extensive microbial diversity within the chicken gut microbiome revealed by metagenomics and culture.</title>
        <authorList>
            <person name="Gilroy R."/>
            <person name="Ravi A."/>
            <person name="Getino M."/>
            <person name="Pursley I."/>
            <person name="Horton D.L."/>
            <person name="Alikhan N.F."/>
            <person name="Baker D."/>
            <person name="Gharbi K."/>
            <person name="Hall N."/>
            <person name="Watson M."/>
            <person name="Adriaenssens E.M."/>
            <person name="Foster-Nyarko E."/>
            <person name="Jarju S."/>
            <person name="Secka A."/>
            <person name="Antonio M."/>
            <person name="Oren A."/>
            <person name="Chaudhuri R.R."/>
            <person name="La Ragione R."/>
            <person name="Hildebrand F."/>
            <person name="Pallen M.J."/>
        </authorList>
    </citation>
    <scope>NUCLEOTIDE SEQUENCE</scope>
    <source>
        <strain evidence="13">ChiSjej6B24-2974</strain>
    </source>
</reference>
<comment type="cofactor">
    <cofactor evidence="1">
        <name>Zn(2+)</name>
        <dbReference type="ChEBI" id="CHEBI:29105"/>
    </cofactor>
</comment>
<dbReference type="InterPro" id="IPR041489">
    <property type="entry name" value="PDZ_6"/>
</dbReference>
<evidence type="ECO:0000259" key="12">
    <source>
        <dbReference type="SMART" id="SM00228"/>
    </source>
</evidence>
<sequence length="352" mass="38517">MIVNILYILLAIVLLGVLVMVHEFGHYIVGRLTGMTVLEFSIGFGPKLLGWRRKEIDYSLRLIPLGGYCSFLGEDENNNDPRAMNNQPVWRRFLTIFAGPAMNFVFAFVVCVVMLMGYFTAGIASPTVESLYADMPAEQEGLQAGDVIVSANGEEIEFSEEGAQYLRALIADSPVDEPIEFTVERDGELLSFSVMPALVTDEQTGASSYMLGIVFEGRTYTFGEALAQAPRTMANFVGMMLDSLKNLVFHGEGASDVTGPVGIISVVSEVAREGFYMVLYILFVISLNLGLMNLLPLPALDGGRLVFLIVEAIRRKPVPPEKEGMVHGIGMLLLLGLIVVITYQDIARLITG</sequence>
<keyword evidence="7" id="KW-0862">Zinc</keyword>
<evidence type="ECO:0000256" key="8">
    <source>
        <dbReference type="ARBA" id="ARBA00022989"/>
    </source>
</evidence>
<evidence type="ECO:0000256" key="5">
    <source>
        <dbReference type="ARBA" id="ARBA00022692"/>
    </source>
</evidence>
<dbReference type="InterPro" id="IPR004387">
    <property type="entry name" value="Pept_M50_Zn"/>
</dbReference>
<keyword evidence="6" id="KW-0378">Hydrolase</keyword>
<dbReference type="Pfam" id="PF17820">
    <property type="entry name" value="PDZ_6"/>
    <property type="match status" value="1"/>
</dbReference>
<keyword evidence="4 13" id="KW-0645">Protease</keyword>
<dbReference type="PANTHER" id="PTHR42837:SF2">
    <property type="entry name" value="MEMBRANE METALLOPROTEASE ARASP2, CHLOROPLASTIC-RELATED"/>
    <property type="match status" value="1"/>
</dbReference>
<keyword evidence="8 11" id="KW-1133">Transmembrane helix</keyword>
<gene>
    <name evidence="13" type="ORF">IAA52_06875</name>
</gene>
<evidence type="ECO:0000256" key="7">
    <source>
        <dbReference type="ARBA" id="ARBA00022833"/>
    </source>
</evidence>
<dbReference type="AlphaFoldDB" id="A0A9D0ZLW1"/>
<dbReference type="InterPro" id="IPR001478">
    <property type="entry name" value="PDZ"/>
</dbReference>
<dbReference type="CDD" id="cd06163">
    <property type="entry name" value="S2P-M50_PDZ_RseP-like"/>
    <property type="match status" value="1"/>
</dbReference>
<comment type="subcellular location">
    <subcellularLocation>
        <location evidence="2">Membrane</location>
        <topology evidence="2">Multi-pass membrane protein</topology>
    </subcellularLocation>
</comment>
<dbReference type="GO" id="GO:0006508">
    <property type="term" value="P:proteolysis"/>
    <property type="evidence" value="ECO:0007669"/>
    <property type="project" value="UniProtKB-KW"/>
</dbReference>
<evidence type="ECO:0000256" key="2">
    <source>
        <dbReference type="ARBA" id="ARBA00004141"/>
    </source>
</evidence>
<dbReference type="Proteomes" id="UP000824260">
    <property type="component" value="Unassembled WGS sequence"/>
</dbReference>
<dbReference type="InterPro" id="IPR036034">
    <property type="entry name" value="PDZ_sf"/>
</dbReference>
<feature type="transmembrane region" description="Helical" evidence="11">
    <location>
        <begin position="324"/>
        <end position="343"/>
    </location>
</feature>
<dbReference type="CDD" id="cd23081">
    <property type="entry name" value="cpPDZ_EcRseP-like"/>
    <property type="match status" value="1"/>
</dbReference>
<name>A0A9D0ZLW1_9FIRM</name>
<organism evidence="13 14">
    <name type="scientific">Candidatus Pullichristensenella stercorigallinarum</name>
    <dbReference type="NCBI Taxonomy" id="2840909"/>
    <lineage>
        <taxon>Bacteria</taxon>
        <taxon>Bacillati</taxon>
        <taxon>Bacillota</taxon>
        <taxon>Clostridia</taxon>
        <taxon>Candidatus Pullichristensenella</taxon>
    </lineage>
</organism>
<keyword evidence="10 11" id="KW-0472">Membrane</keyword>
<evidence type="ECO:0000256" key="11">
    <source>
        <dbReference type="SAM" id="Phobius"/>
    </source>
</evidence>
<feature type="domain" description="PDZ" evidence="12">
    <location>
        <begin position="117"/>
        <end position="187"/>
    </location>
</feature>
<feature type="transmembrane region" description="Helical" evidence="11">
    <location>
        <begin position="93"/>
        <end position="119"/>
    </location>
</feature>
<dbReference type="PANTHER" id="PTHR42837">
    <property type="entry name" value="REGULATOR OF SIGMA-E PROTEASE RSEP"/>
    <property type="match status" value="1"/>
</dbReference>
<evidence type="ECO:0000256" key="4">
    <source>
        <dbReference type="ARBA" id="ARBA00022670"/>
    </source>
</evidence>
<evidence type="ECO:0000313" key="14">
    <source>
        <dbReference type="Proteomes" id="UP000824260"/>
    </source>
</evidence>
<evidence type="ECO:0000256" key="3">
    <source>
        <dbReference type="ARBA" id="ARBA00007931"/>
    </source>
</evidence>
<dbReference type="GO" id="GO:0004222">
    <property type="term" value="F:metalloendopeptidase activity"/>
    <property type="evidence" value="ECO:0007669"/>
    <property type="project" value="InterPro"/>
</dbReference>
<reference evidence="13" key="1">
    <citation type="submission" date="2020-10" db="EMBL/GenBank/DDBJ databases">
        <authorList>
            <person name="Gilroy R."/>
        </authorList>
    </citation>
    <scope>NUCLEOTIDE SEQUENCE</scope>
    <source>
        <strain evidence="13">ChiSjej6B24-2974</strain>
    </source>
</reference>
<comment type="similarity">
    <text evidence="3">Belongs to the peptidase M50B family.</text>
</comment>
<dbReference type="SMART" id="SM00228">
    <property type="entry name" value="PDZ"/>
    <property type="match status" value="1"/>
</dbReference>
<evidence type="ECO:0000256" key="6">
    <source>
        <dbReference type="ARBA" id="ARBA00022801"/>
    </source>
</evidence>
<proteinExistence type="inferred from homology"/>
<dbReference type="Pfam" id="PF02163">
    <property type="entry name" value="Peptidase_M50"/>
    <property type="match status" value="1"/>
</dbReference>
<evidence type="ECO:0000256" key="9">
    <source>
        <dbReference type="ARBA" id="ARBA00023049"/>
    </source>
</evidence>
<evidence type="ECO:0000256" key="1">
    <source>
        <dbReference type="ARBA" id="ARBA00001947"/>
    </source>
</evidence>
<dbReference type="Gene3D" id="2.30.42.10">
    <property type="match status" value="1"/>
</dbReference>
<feature type="transmembrane region" description="Helical" evidence="11">
    <location>
        <begin position="274"/>
        <end position="295"/>
    </location>
</feature>
<dbReference type="EMBL" id="DVFZ01000068">
    <property type="protein sequence ID" value="HIQ82810.1"/>
    <property type="molecule type" value="Genomic_DNA"/>
</dbReference>